<dbReference type="RefSeq" id="WP_095509302.1">
    <property type="nucleotide sequence ID" value="NZ_MQWD01000001.1"/>
</dbReference>
<keyword evidence="3" id="KW-0645">Protease</keyword>
<dbReference type="PANTHER" id="PTHR36512:SF3">
    <property type="entry name" value="BLR5678 PROTEIN"/>
    <property type="match status" value="1"/>
</dbReference>
<comment type="caution">
    <text evidence="3">The sequence shown here is derived from an EMBL/GenBank/DDBJ whole genome shotgun (WGS) entry which is preliminary data.</text>
</comment>
<dbReference type="InterPro" id="IPR005321">
    <property type="entry name" value="Peptidase_S58_DmpA"/>
</dbReference>
<gene>
    <name evidence="3" type="ORF">BSZ37_04025</name>
</gene>
<keyword evidence="3" id="KW-0378">Hydrolase</keyword>
<dbReference type="AlphaFoldDB" id="A0A271IYR6"/>
<evidence type="ECO:0000256" key="2">
    <source>
        <dbReference type="SAM" id="SignalP"/>
    </source>
</evidence>
<accession>A0A271IYR6</accession>
<protein>
    <submittedName>
        <fullName evidence="3">Aminopeptidase</fullName>
    </submittedName>
</protein>
<evidence type="ECO:0000313" key="3">
    <source>
        <dbReference type="EMBL" id="PAP75659.1"/>
    </source>
</evidence>
<keyword evidence="3" id="KW-0031">Aminopeptidase</keyword>
<proteinExistence type="inferred from homology"/>
<evidence type="ECO:0000256" key="1">
    <source>
        <dbReference type="ARBA" id="ARBA00007068"/>
    </source>
</evidence>
<dbReference type="GO" id="GO:0004177">
    <property type="term" value="F:aminopeptidase activity"/>
    <property type="evidence" value="ECO:0007669"/>
    <property type="project" value="UniProtKB-KW"/>
</dbReference>
<dbReference type="InterPro" id="IPR016117">
    <property type="entry name" value="ArgJ-like_dom_sf"/>
</dbReference>
<dbReference type="Gene3D" id="3.60.70.12">
    <property type="entry name" value="L-amino peptidase D-ALA esterase/amidase"/>
    <property type="match status" value="1"/>
</dbReference>
<dbReference type="Pfam" id="PF03576">
    <property type="entry name" value="Peptidase_S58"/>
    <property type="match status" value="1"/>
</dbReference>
<dbReference type="PANTHER" id="PTHR36512">
    <property type="entry name" value="D-AMINOPEPTIDASE"/>
    <property type="match status" value="1"/>
</dbReference>
<dbReference type="Proteomes" id="UP000216339">
    <property type="component" value="Unassembled WGS sequence"/>
</dbReference>
<feature type="signal peptide" evidence="2">
    <location>
        <begin position="1"/>
        <end position="17"/>
    </location>
</feature>
<sequence>MLRLVLLALAATLAAHAQPSPEADRPRARDLGLAVGILPPGPLNAITDVAGVRVGHATVVEGDAVRTGVTAILPHGGNVYAERVPAAVAVGNGYGKLLGVTQIRELGEIETPILLTCTLCVWRAADALVEILLEQPGMEEVRSINAVVGETNDGVLNDIRSRPVRPEHVAEALGAASGGPVAEGSVGAGTGTVAFGWKGGIGTASRALPATLGGHTVGVLVQSNFGGVLTMNGAPVGRELGQFAFQQALGESADGSVMIVVATDAPLDARLLERLAHRALAGLARTGAAFTNGSGDYVIAFSTDRDGDALVPNDAMSPLFQAVAEATEEAIYNSMLRATTVTGHRGTIESLPLDRVVEVLDAYGVRGWDRSLPPGRE</sequence>
<dbReference type="CDD" id="cd02253">
    <property type="entry name" value="DmpA"/>
    <property type="match status" value="1"/>
</dbReference>
<name>A0A271IYR6_9BACT</name>
<reference evidence="3 4" key="1">
    <citation type="submission" date="2016-11" db="EMBL/GenBank/DDBJ databases">
        <title>Study of marine rhodopsin-containing bacteria.</title>
        <authorList>
            <person name="Yoshizawa S."/>
            <person name="Kumagai Y."/>
            <person name="Kogure K."/>
        </authorList>
    </citation>
    <scope>NUCLEOTIDE SEQUENCE [LARGE SCALE GENOMIC DNA]</scope>
    <source>
        <strain evidence="3 4">SAORIC-28</strain>
    </source>
</reference>
<keyword evidence="2" id="KW-0732">Signal</keyword>
<organism evidence="3 4">
    <name type="scientific">Rubrivirga marina</name>
    <dbReference type="NCBI Taxonomy" id="1196024"/>
    <lineage>
        <taxon>Bacteria</taxon>
        <taxon>Pseudomonadati</taxon>
        <taxon>Rhodothermota</taxon>
        <taxon>Rhodothermia</taxon>
        <taxon>Rhodothermales</taxon>
        <taxon>Rubricoccaceae</taxon>
        <taxon>Rubrivirga</taxon>
    </lineage>
</organism>
<comment type="similarity">
    <text evidence="1">Belongs to the peptidase S58 family.</text>
</comment>
<dbReference type="EMBL" id="MQWD01000001">
    <property type="protein sequence ID" value="PAP75659.1"/>
    <property type="molecule type" value="Genomic_DNA"/>
</dbReference>
<dbReference type="SUPFAM" id="SSF56266">
    <property type="entry name" value="DmpA/ArgJ-like"/>
    <property type="match status" value="1"/>
</dbReference>
<keyword evidence="4" id="KW-1185">Reference proteome</keyword>
<evidence type="ECO:0000313" key="4">
    <source>
        <dbReference type="Proteomes" id="UP000216339"/>
    </source>
</evidence>
<dbReference type="OrthoDB" id="9770388at2"/>
<feature type="chain" id="PRO_5012063292" evidence="2">
    <location>
        <begin position="18"/>
        <end position="377"/>
    </location>
</feature>